<keyword evidence="1" id="KW-0175">Coiled coil</keyword>
<organism evidence="3 4">
    <name type="scientific">Cellvibrio polysaccharolyticus</name>
    <dbReference type="NCBI Taxonomy" id="2082724"/>
    <lineage>
        <taxon>Bacteria</taxon>
        <taxon>Pseudomonadati</taxon>
        <taxon>Pseudomonadota</taxon>
        <taxon>Gammaproteobacteria</taxon>
        <taxon>Cellvibrionales</taxon>
        <taxon>Cellvibrionaceae</taxon>
        <taxon>Cellvibrio</taxon>
    </lineage>
</organism>
<evidence type="ECO:0000313" key="3">
    <source>
        <dbReference type="EMBL" id="MBE8718322.1"/>
    </source>
</evidence>
<proteinExistence type="predicted"/>
<dbReference type="EMBL" id="PRDL01000001">
    <property type="protein sequence ID" value="MBE8718322.1"/>
    <property type="molecule type" value="Genomic_DNA"/>
</dbReference>
<evidence type="ECO:0000256" key="2">
    <source>
        <dbReference type="SAM" id="MobiDB-lite"/>
    </source>
</evidence>
<name>A0A928V7X6_9GAMM</name>
<sequence>MNFLRRLFSPKPAAKPVRTATPPVTPLEQQSPEQLLNIARTESSDSQREGAIARLPFSSELVELAKNPSGKIQSAARKRIGQLLEDGSLSLAQLQAQASGADDIIHLISYAPTAQQQFLVSVTDPAALLQLASDGASSQLRQAAANRLETRDELEQLCKRVQSKDKNVYKIAKSKLDVFKADDARLALVQQQVGTLCEKLEKLSRVEADSLYKARVELLESEWNGLAAEASPALTERYQHALAGCRQQIEKRAEIIAREEEQQALDQQAEDFSRSARSEALALVSELENTPALTEDLANQFRQKLNDLQQAARLAASRTGSATEVQQVLERARHYALNLLEQFSRHGTLVQLQQTLAEAGENLSTETRQFANTLIGGAREFHQQTLPAALQSVQEQLQLLRQRESELNRQVKENLRSIEDLVRRGLRAAEQGMVRKARGIHKEVQEKTAVLSSVPQSISNKLTDLDQAIHRLADWHEFAVTPKKEALITQMQALATSTLAPNDLATRIHDLQDEWRSLSKGVQQADETLWEQFQQASQVAFAPCKEFFDEQTREREANLEKRRALTATLQTYIDQYDWDNAVWKDVEHTLKVARQEWQGYWPVPRKAAEALQEAFDQLMDQVYNKLKQYYQANKQLKQELIASAEALTQQDNLAEAIEGIKQLQARWKNIGKSYPREDQQLWHNFRQHCDAVFARRAGEHNEQQAFRQQQAQQATALTEELQTLATQDYETLLQSKDRVEAIKQAFKALNELPRDQQKSLTQAFYQAADTIRDRIRAERNQAEIQSWQDLFALANDVLRYENGLLDGNLQDSLAGALSDKLASAPSLPAGTLPVLQQRFDRAAQLNAGLREENTTLLQTLTIRAEIAAGLPTPESDKQRRMSYQISQLQQAFGKQDAALEALVFEWIAIGGVSEADYQPLFVRFMECLAAGDNTNA</sequence>
<evidence type="ECO:0000256" key="1">
    <source>
        <dbReference type="SAM" id="Coils"/>
    </source>
</evidence>
<evidence type="ECO:0000313" key="4">
    <source>
        <dbReference type="Proteomes" id="UP000652567"/>
    </source>
</evidence>
<dbReference type="Proteomes" id="UP000652567">
    <property type="component" value="Unassembled WGS sequence"/>
</dbReference>
<dbReference type="AlphaFoldDB" id="A0A928V7X6"/>
<gene>
    <name evidence="3" type="ORF">C4F51_14095</name>
</gene>
<comment type="caution">
    <text evidence="3">The sequence shown here is derived from an EMBL/GenBank/DDBJ whole genome shotgun (WGS) entry which is preliminary data.</text>
</comment>
<feature type="region of interest" description="Disordered" evidence="2">
    <location>
        <begin position="1"/>
        <end position="27"/>
    </location>
</feature>
<feature type="coiled-coil region" evidence="1">
    <location>
        <begin position="349"/>
        <end position="410"/>
    </location>
</feature>
<dbReference type="RefSeq" id="WP_193910785.1">
    <property type="nucleotide sequence ID" value="NZ_PRDL01000001.1"/>
</dbReference>
<accession>A0A928V7X6</accession>
<protein>
    <submittedName>
        <fullName evidence="3">DUF349 domain-containing protein</fullName>
    </submittedName>
</protein>
<dbReference type="Pfam" id="PF03993">
    <property type="entry name" value="DUF349"/>
    <property type="match status" value="3"/>
</dbReference>
<keyword evidence="4" id="KW-1185">Reference proteome</keyword>
<dbReference type="InterPro" id="IPR007139">
    <property type="entry name" value="DUF349"/>
</dbReference>
<reference evidence="3" key="1">
    <citation type="submission" date="2018-07" db="EMBL/GenBank/DDBJ databases">
        <title>Genome assembly of strain Ka43.</title>
        <authorList>
            <person name="Kukolya J."/>
            <person name="Nagy I."/>
            <person name="Horvath B."/>
            <person name="Toth A."/>
        </authorList>
    </citation>
    <scope>NUCLEOTIDE SEQUENCE</scope>
    <source>
        <strain evidence="3">KB43</strain>
    </source>
</reference>